<evidence type="ECO:0000313" key="6">
    <source>
        <dbReference type="EnsemblMetazoa" id="ADAC004370-PA"/>
    </source>
</evidence>
<sequence length="2672" mass="286658">MSVHGSSRVRTAERTSSAGIGRARSSQTAPAASVQRTTGTSGTLNGDQLLCKCLEKGHEILRKVEELTTVVSPALRIRTVSRISSNTHSPATPPGQRKATGATVIPPTKAPPPVVIHSSVMTQTAQNGGTTTTNTTVTTSTNGSGGGGGTIHHQKQQQKPAKTTTSSGGAGEKKATSAAVTKVMGRAATTLASSSSSSNSNRLLATVDSSRRLAAGKTPPASSATTTTEGSSTVGGARLNLSSSGSIPRGTASLRAASSGPGGGKSWPKPSALTVAPPPLKSPALVKQNKSLHSSKSVASAIPPPVLFRPPSRSASLTSFLSLASTATTNVSSSASSGIGGAGGSDSGDEKPRVTDTEEHPIVSSPAAVPLITTDDGRPVTPPKIVIMAGVNQQQPQPQLPPAAPPPPLTTIVAVGKVTKDTYHESDWSEDSGRMSNENLDLLDGCSGGGDTSSSGEQEKPSRAVGTSPRIKGGPSPAAPVVVGKLDESLLGIFEPTSPVNSPPTGDGFAGGRWNRSPAARAGKKVNSSKSPSPPSPPSPPSSSSSPPLSTTSSSSSMMVVAAANLVAPPVVNNQRQPIITISDDSEQVFFRSGVLGALEAKRDELLSDRVIQLQAHCRGYLARRRLARRRLQELAVRCIQRNVRAFLKVRDWPWWRLLVRVMPLLAVHRTEEQLVAATAELQQVRAKLEKIEAERNELKATNHKLEARAYMLHREQTNDRTNERSQASARVTGDARDGDDEVDGSAVDRHLEFTENAYMQQGFACKTGQPPAAEAQKVLRESCALEQRFEPQAHRAMNDRNSAGAVSGGAPIARREMRPIISAPTAVAQSPSSSRITQLPSTAEAPAPSSATVAPSAAAAPNGTTTTSTNSCTPPTQSVVSSPDILPTTTTTTTSVAAPERRQDGGDKLQNNNKNPTQTNSTPATTTTTTVATSIIVGKTAGPREDESGMTKKSKKMTSSSTAAVPPTKPPIAPSKSSSSVGGKLSWKSFLPNGGKATANGVTGSGKVTAAKETTPQSNNNSSSNGSGIDANNNEMGPRKTSAATITLVNDGSSSDPSGNAAKMDGKLTNGSGTNGIGETMERNGNGLGPVDAKTSTGPTGKTNGQLPPLPPATAVTTNGVSLRKDSIVNGSDKATKAQEETNGGKPPVDLSKSTSGTAVVKSVLSRSLSGNRLTANGKLDGTGAGVTTNGAPPQDTKDKKKSSYILGAGFTDGGGGTQKSGSTATMTGAPIGVRLSLKPSSRRSVTPDRSVDPKLIKQNGSSRASPVRTPSVPPPLLDTTAQKEKNEKSTTEGGTTKEKSPASSLLRTSSSKSIVVVPRGDGSEPAKVAETSETSSSKPVVKVRRVIRKIIKKKPKAGGGELESSPSSSSVAAPVDGTPDAEKQPTIAATEPLMGAVETTITHETTDGAMVRGIVEISKMQPELAKPMSKKSKEQKSSATSKVKEEKQQKKQKNSKEKEENADDPTATATPTPLENGADSNGATSGETTVAERKHWAIRKRLMADRAMSCGPLEGDRSSLPGMPTADLLESFLLSLATLPQEIAVDLPEMGPVPKYGANRSLARSASQYLSTKIQDFLRRTDHVMQDWRNLGRSMRRREDFGIGSLGDVTGLGMGTVRSRSVSNIITRGLQLLKKDQSPRRGTLTSSIGRNRGTGSTSVSRSSSRSSFYCELPTVAGGVKRTSSRRVRRRLEGGADDDDDCSTVVDMSEELSDVTSELTEEHSSSNLITERLASETSERLRLEKEVKEYESKYRNLQESSEKMEMELLCAKSELNYDFDDCSTFGGSEYDAGDIGSEDAGDVVKNYRQRYERVARELEFTKKRLQTQHEHDLEQLVGLKKQLEKKLADAYEQVEEQRNVVAQWKRKAQKMTNEMNDLRLLYEEQSSRNNVLEKRQRKFDAECQTFQDSARQERQAKERLAREKDVLVAEKCKLEQDLSDVRLELELKEEKNAALQTELDEMMFGGGTEEEIAQLKRQKLELDRRCKEQDEELDEMAGQIQLLEQAKLRLEMSLETTRKEARKEAQQRDDEMEEIRGASYKKVKSLECQLEQEHEERTLLLREKHELERRLSSLEDQDRAERAAEEAMVQKLKRDNRKYRALLRDAQSQLERAKGDSAGKALVRQLRNQLEDAESARAVAVKARQTLEVELQDAQMLIDETARARNEAEDKASVALRDRTELQGQLDENEEELAELMKKYSATVKQLSSEQALIAEYELRLSELEGEKRSLKEQVVELAARLENVETIGDSSNSMQFKRLELRTKEVESRLEFEQATRARIEIQLNRHKDSLEKMQGDLSQARAREAQAQDAVKKTQKTIRELREELSALGNRDQEHMTKRKELEKRIETAESETASARADLRLALQRIADLQQAMEEEGDSYHSDSDASDSSSSMDSFHESTVTRKSSSVGSGVGGSLDPFGATNGSRGNGSLVGGTRDGRKESNNPRIRPSLIGSVRRKKRLHPTIKEEDEGFETDELATGKSSPSGSDRRSSTLSPTEDKERHQLDADQLSPDREVPLEANQADRPPSFTATSSSTPDEQRTVQADSSATVSEVDGACNDQSDFPFDINTLKSIKEKIHSLNQIIRDESHESGTSEIDLVDLKNLKNQIHEFKKAIECSRSRSMEKLASNGGGLALIAPVPAPVITTSASTGSATTSANPDGASSNGV</sequence>
<feature type="region of interest" description="Disordered" evidence="3">
    <location>
        <begin position="2651"/>
        <end position="2672"/>
    </location>
</feature>
<feature type="region of interest" description="Disordered" evidence="3">
    <location>
        <begin position="2377"/>
        <end position="2553"/>
    </location>
</feature>
<organism evidence="5">
    <name type="scientific">Anopheles darlingi</name>
    <name type="common">Mosquito</name>
    <dbReference type="NCBI Taxonomy" id="43151"/>
    <lineage>
        <taxon>Eukaryota</taxon>
        <taxon>Metazoa</taxon>
        <taxon>Ecdysozoa</taxon>
        <taxon>Arthropoda</taxon>
        <taxon>Hexapoda</taxon>
        <taxon>Insecta</taxon>
        <taxon>Pterygota</taxon>
        <taxon>Neoptera</taxon>
        <taxon>Endopterygota</taxon>
        <taxon>Diptera</taxon>
        <taxon>Nematocera</taxon>
        <taxon>Culicoidea</taxon>
        <taxon>Culicidae</taxon>
        <taxon>Anophelinae</taxon>
        <taxon>Anopheles</taxon>
    </lineage>
</organism>
<feature type="region of interest" description="Disordered" evidence="3">
    <location>
        <begin position="825"/>
        <end position="1158"/>
    </location>
</feature>
<dbReference type="InterPro" id="IPR002928">
    <property type="entry name" value="Myosin_tail"/>
</dbReference>
<feature type="domain" description="Myosin tail" evidence="4">
    <location>
        <begin position="1808"/>
        <end position="2112"/>
    </location>
</feature>
<reference evidence="5" key="2">
    <citation type="submission" date="2010-05" db="EMBL/GenBank/DDBJ databases">
        <authorList>
            <person name="Almeida L.G."/>
            <person name="Nicolas M.F."/>
            <person name="Souza R.C."/>
            <person name="Vasconcelos A.T.R."/>
        </authorList>
    </citation>
    <scope>NUCLEOTIDE SEQUENCE</scope>
</reference>
<dbReference type="PANTHER" id="PTHR45615:SF36">
    <property type="entry name" value="MYOSIN HEAVY CHAIN-LIKE, ISOFORM B-RELATED"/>
    <property type="match status" value="1"/>
</dbReference>
<feature type="compositionally biased region" description="Basic and acidic residues" evidence="3">
    <location>
        <begin position="423"/>
        <end position="433"/>
    </location>
</feature>
<feature type="region of interest" description="Disordered" evidence="3">
    <location>
        <begin position="1"/>
        <end position="46"/>
    </location>
</feature>
<dbReference type="SMART" id="SM00015">
    <property type="entry name" value="IQ"/>
    <property type="match status" value="2"/>
</dbReference>
<feature type="region of interest" description="Disordered" evidence="3">
    <location>
        <begin position="1354"/>
        <end position="1392"/>
    </location>
</feature>
<dbReference type="Gene3D" id="1.20.5.4820">
    <property type="match status" value="1"/>
</dbReference>
<feature type="region of interest" description="Disordered" evidence="3">
    <location>
        <begin position="423"/>
        <end position="480"/>
    </location>
</feature>
<feature type="compositionally biased region" description="Polar residues" evidence="3">
    <location>
        <begin position="1095"/>
        <end position="1107"/>
    </location>
</feature>
<dbReference type="GO" id="GO:0031032">
    <property type="term" value="P:actomyosin structure organization"/>
    <property type="evidence" value="ECO:0007669"/>
    <property type="project" value="TreeGrafter"/>
</dbReference>
<evidence type="ECO:0000259" key="4">
    <source>
        <dbReference type="Pfam" id="PF01576"/>
    </source>
</evidence>
<keyword evidence="7" id="KW-1185">Reference proteome</keyword>
<feature type="compositionally biased region" description="Basic and acidic residues" evidence="3">
    <location>
        <begin position="348"/>
        <end position="361"/>
    </location>
</feature>
<feature type="compositionally biased region" description="Low complexity" evidence="3">
    <location>
        <begin position="1019"/>
        <end position="1035"/>
    </location>
</feature>
<feature type="compositionally biased region" description="Low complexity" evidence="3">
    <location>
        <begin position="2530"/>
        <end position="2541"/>
    </location>
</feature>
<feature type="region of interest" description="Disordered" evidence="3">
    <location>
        <begin position="2327"/>
        <end position="2357"/>
    </location>
</feature>
<dbReference type="Proteomes" id="UP000000673">
    <property type="component" value="Unassembled WGS sequence"/>
</dbReference>
<feature type="compositionally biased region" description="Low complexity" evidence="3">
    <location>
        <begin position="841"/>
        <end position="879"/>
    </location>
</feature>
<reference evidence="6" key="4">
    <citation type="submission" date="2015-06" db="UniProtKB">
        <authorList>
            <consortium name="EnsemblMetazoa"/>
        </authorList>
    </citation>
    <scope>IDENTIFICATION</scope>
</reference>
<feature type="compositionally biased region" description="Basic and acidic residues" evidence="3">
    <location>
        <begin position="2491"/>
        <end position="2521"/>
    </location>
</feature>
<feature type="coiled-coil region" evidence="2">
    <location>
        <begin position="2575"/>
        <end position="2626"/>
    </location>
</feature>
<feature type="compositionally biased region" description="Acidic residues" evidence="3">
    <location>
        <begin position="2471"/>
        <end position="2480"/>
    </location>
</feature>
<feature type="compositionally biased region" description="Low complexity" evidence="3">
    <location>
        <begin position="123"/>
        <end position="142"/>
    </location>
</feature>
<feature type="compositionally biased region" description="Basic and acidic residues" evidence="3">
    <location>
        <begin position="2327"/>
        <end position="2351"/>
    </location>
</feature>
<proteinExistence type="predicted"/>
<feature type="compositionally biased region" description="Polar residues" evidence="3">
    <location>
        <begin position="828"/>
        <end position="840"/>
    </location>
</feature>
<dbReference type="SUPFAM" id="SSF52540">
    <property type="entry name" value="P-loop containing nucleoside triphosphate hydrolases"/>
    <property type="match status" value="1"/>
</dbReference>
<dbReference type="GO" id="GO:0005737">
    <property type="term" value="C:cytoplasm"/>
    <property type="evidence" value="ECO:0007669"/>
    <property type="project" value="TreeGrafter"/>
</dbReference>
<feature type="region of interest" description="Disordered" evidence="3">
    <location>
        <begin position="494"/>
        <end position="554"/>
    </location>
</feature>
<feature type="compositionally biased region" description="Basic and acidic residues" evidence="3">
    <location>
        <begin position="1433"/>
        <end position="1461"/>
    </location>
</feature>
<feature type="compositionally biased region" description="Low complexity" evidence="3">
    <location>
        <begin position="916"/>
        <end position="938"/>
    </location>
</feature>
<feature type="compositionally biased region" description="Polar residues" evidence="3">
    <location>
        <begin position="1480"/>
        <end position="1490"/>
    </location>
</feature>
<dbReference type="PROSITE" id="PS50096">
    <property type="entry name" value="IQ"/>
    <property type="match status" value="1"/>
</dbReference>
<feature type="compositionally biased region" description="Low complexity" evidence="3">
    <location>
        <begin position="1366"/>
        <end position="1377"/>
    </location>
</feature>
<dbReference type="GO" id="GO:0016460">
    <property type="term" value="C:myosin II complex"/>
    <property type="evidence" value="ECO:0007669"/>
    <property type="project" value="TreeGrafter"/>
</dbReference>
<feature type="region of interest" description="Disordered" evidence="3">
    <location>
        <begin position="1424"/>
        <end position="1494"/>
    </location>
</feature>
<reference evidence="5" key="3">
    <citation type="journal article" date="2013" name="Nucleic Acids Res.">
        <title>The genome of Anopheles darlingi, the main neotropical malaria vector.</title>
        <authorList>
            <person name="Marinotti O."/>
            <person name="Cerqueira G.C."/>
            <person name="de Almeida L.G."/>
            <person name="Ferro M.I."/>
            <person name="Loreto E.L."/>
            <person name="Zaha A."/>
            <person name="Teixeira S.M."/>
            <person name="Wespiser A.R."/>
            <person name="Almeida E Silva A."/>
            <person name="Schlindwein A.D."/>
            <person name="Pacheco A.C."/>
            <person name="Silva A.L."/>
            <person name="Graveley B.R."/>
            <person name="Walenz B.P."/>
            <person name="Lima Bde A."/>
            <person name="Ribeiro C.A."/>
            <person name="Nunes-Silva C.G."/>
            <person name="de Carvalho C.R."/>
            <person name="Soares C.M."/>
            <person name="de Menezes C.B."/>
            <person name="Matiolli C."/>
            <person name="Caffrey D."/>
            <person name="Araujo D.A."/>
            <person name="de Oliveira D.M."/>
            <person name="Golenbock D."/>
            <person name="Grisard E.C."/>
            <person name="Fantinatti-Garboggini F."/>
            <person name="de Carvalho F.M."/>
            <person name="Barcellos F.G."/>
            <person name="Prosdocimi F."/>
            <person name="May G."/>
            <person name="Azevedo Junior G.M."/>
            <person name="Guimaraes G.M."/>
            <person name="Goldman G.H."/>
            <person name="Padilha I.Q."/>
            <person name="Batista Jda S."/>
            <person name="Ferro J.A."/>
            <person name="Ribeiro J.M."/>
            <person name="Fietto J.L."/>
            <person name="Dabbas K.M."/>
            <person name="Cerdeira L."/>
            <person name="Agnez-Lima L.F."/>
            <person name="Brocchi M."/>
            <person name="de Carvalho M.O."/>
            <person name="Teixeira Mde M."/>
            <person name="Diniz Maia Mde M."/>
            <person name="Goldman M.H."/>
            <person name="Cruz Schneider M.P."/>
            <person name="Felipe M.S."/>
            <person name="Hungria M."/>
            <person name="Nicolas M.F."/>
            <person name="Pereira M."/>
            <person name="Montes M.A."/>
            <person name="Cantao M.E."/>
            <person name="Vincentz M."/>
            <person name="Rafael M.S."/>
            <person name="Silverman N."/>
            <person name="Stoco P.H."/>
            <person name="Souza R.C."/>
            <person name="Vicentini R."/>
            <person name="Gazzinelli R.T."/>
            <person name="Neves Rde O."/>
            <person name="Silva R."/>
            <person name="Astolfi-Filho S."/>
            <person name="Maciel T.E."/>
            <person name="Urmenyi T.P."/>
            <person name="Tadei W.P."/>
            <person name="Camargo E.P."/>
            <person name="de Vasconcelos A.T."/>
        </authorList>
    </citation>
    <scope>NUCLEOTIDE SEQUENCE</scope>
</reference>
<feature type="compositionally biased region" description="Low complexity" evidence="3">
    <location>
        <begin position="958"/>
        <end position="967"/>
    </location>
</feature>
<gene>
    <name evidence="5" type="ORF">AND_004370</name>
</gene>
<feature type="compositionally biased region" description="Low complexity" evidence="3">
    <location>
        <begin position="542"/>
        <end position="554"/>
    </location>
</feature>
<dbReference type="HOGENOM" id="CLU_227483_0_0_1"/>
<feature type="region of interest" description="Disordered" evidence="3">
    <location>
        <begin position="81"/>
        <end position="110"/>
    </location>
</feature>
<feature type="compositionally biased region" description="Basic and acidic residues" evidence="3">
    <location>
        <begin position="715"/>
        <end position="724"/>
    </location>
</feature>
<evidence type="ECO:0000256" key="1">
    <source>
        <dbReference type="ARBA" id="ARBA00023054"/>
    </source>
</evidence>
<feature type="region of interest" description="Disordered" evidence="3">
    <location>
        <begin position="330"/>
        <end position="383"/>
    </location>
</feature>
<dbReference type="InterPro" id="IPR027417">
    <property type="entry name" value="P-loop_NTPase"/>
</dbReference>
<feature type="compositionally biased region" description="Basic and acidic residues" evidence="3">
    <location>
        <begin position="1283"/>
        <end position="1302"/>
    </location>
</feature>
<accession>W5JKT6</accession>
<feature type="compositionally biased region" description="Polar residues" evidence="3">
    <location>
        <begin position="81"/>
        <end position="90"/>
    </location>
</feature>
<feature type="region of interest" description="Disordered" evidence="3">
    <location>
        <begin position="1638"/>
        <end position="1665"/>
    </location>
</feature>
<feature type="compositionally biased region" description="Low complexity" evidence="3">
    <location>
        <begin position="1466"/>
        <end position="1475"/>
    </location>
</feature>
<evidence type="ECO:0000256" key="3">
    <source>
        <dbReference type="SAM" id="MobiDB-lite"/>
    </source>
</evidence>
<feature type="compositionally biased region" description="Low complexity" evidence="3">
    <location>
        <begin position="215"/>
        <end position="237"/>
    </location>
</feature>
<keyword evidence="1 2" id="KW-0175">Coiled coil</keyword>
<dbReference type="OMA" id="KHEVDTH"/>
<dbReference type="EMBL" id="ADMH02001151">
    <property type="protein sequence ID" value="ETN63898.1"/>
    <property type="molecule type" value="Genomic_DNA"/>
</dbReference>
<dbReference type="GO" id="GO:0051015">
    <property type="term" value="F:actin filament binding"/>
    <property type="evidence" value="ECO:0007669"/>
    <property type="project" value="TreeGrafter"/>
</dbReference>
<protein>
    <recommendedName>
        <fullName evidence="4">Myosin tail domain-containing protein</fullName>
    </recommendedName>
</protein>
<feature type="region of interest" description="Disordered" evidence="3">
    <location>
        <begin position="123"/>
        <end position="180"/>
    </location>
</feature>
<feature type="region of interest" description="Disordered" evidence="3">
    <location>
        <begin position="207"/>
        <end position="283"/>
    </location>
</feature>
<name>W5JKT6_ANODA</name>
<dbReference type="Pfam" id="PF00612">
    <property type="entry name" value="IQ"/>
    <property type="match status" value="1"/>
</dbReference>
<dbReference type="eggNOG" id="KOG0161">
    <property type="taxonomic scope" value="Eukaryota"/>
</dbReference>
<dbReference type="VEuPathDB" id="VectorBase:ADAC004370"/>
<feature type="compositionally biased region" description="Low complexity" evidence="3">
    <location>
        <begin position="2651"/>
        <end position="2662"/>
    </location>
</feature>
<dbReference type="GO" id="GO:0032982">
    <property type="term" value="C:myosin filament"/>
    <property type="evidence" value="ECO:0007669"/>
    <property type="project" value="TreeGrafter"/>
</dbReference>
<evidence type="ECO:0000313" key="5">
    <source>
        <dbReference type="EMBL" id="ETN63898.1"/>
    </source>
</evidence>
<feature type="region of interest" description="Disordered" evidence="3">
    <location>
        <begin position="715"/>
        <end position="743"/>
    </location>
</feature>
<feature type="compositionally biased region" description="Basic and acidic residues" evidence="3">
    <location>
        <begin position="1247"/>
        <end position="1257"/>
    </location>
</feature>
<feature type="compositionally biased region" description="Pro residues" evidence="3">
    <location>
        <begin position="532"/>
        <end position="541"/>
    </location>
</feature>
<feature type="compositionally biased region" description="Low complexity" evidence="3">
    <location>
        <begin position="1651"/>
        <end position="1665"/>
    </location>
</feature>
<reference evidence="5 7" key="1">
    <citation type="journal article" date="2010" name="BMC Genomics">
        <title>Combination of measures distinguishes pre-miRNAs from other stem-loops in the genome of the newly sequenced Anopheles darlingi.</title>
        <authorList>
            <person name="Mendes N.D."/>
            <person name="Freitas A.T."/>
            <person name="Vasconcelos A.T."/>
            <person name="Sagot M.F."/>
        </authorList>
    </citation>
    <scope>NUCLEOTIDE SEQUENCE</scope>
</reference>
<dbReference type="PANTHER" id="PTHR45615">
    <property type="entry name" value="MYOSIN HEAVY CHAIN, NON-MUSCLE"/>
    <property type="match status" value="1"/>
</dbReference>
<evidence type="ECO:0000313" key="7">
    <source>
        <dbReference type="Proteomes" id="UP000000673"/>
    </source>
</evidence>
<feature type="region of interest" description="Disordered" evidence="3">
    <location>
        <begin position="1173"/>
        <end position="1342"/>
    </location>
</feature>
<dbReference type="EnsemblMetazoa" id="ADAC004370-RA">
    <property type="protein sequence ID" value="ADAC004370-PA"/>
    <property type="gene ID" value="ADAC004370"/>
</dbReference>
<dbReference type="Pfam" id="PF01576">
    <property type="entry name" value="Myosin_tail_1"/>
    <property type="match status" value="1"/>
</dbReference>
<dbReference type="InterPro" id="IPR000048">
    <property type="entry name" value="IQ_motif_EF-hand-BS"/>
</dbReference>
<dbReference type="STRING" id="43151.W5JKT6"/>
<feature type="coiled-coil region" evidence="2">
    <location>
        <begin position="668"/>
        <end position="709"/>
    </location>
</feature>
<feature type="compositionally biased region" description="Low complexity" evidence="3">
    <location>
        <begin position="1303"/>
        <end position="1315"/>
    </location>
</feature>
<feature type="coiled-coil region" evidence="2">
    <location>
        <begin position="1805"/>
        <end position="2249"/>
    </location>
</feature>
<dbReference type="VEuPathDB" id="VectorBase:ADAR2_001800"/>
<feature type="coiled-coil region" evidence="2">
    <location>
        <begin position="1734"/>
        <end position="1775"/>
    </location>
</feature>
<feature type="compositionally biased region" description="Polar residues" evidence="3">
    <location>
        <begin position="1043"/>
        <end position="1059"/>
    </location>
</feature>
<evidence type="ECO:0000256" key="2">
    <source>
        <dbReference type="SAM" id="Coils"/>
    </source>
</evidence>